<dbReference type="EMBL" id="JAWDGP010003305">
    <property type="protein sequence ID" value="KAK3775590.1"/>
    <property type="molecule type" value="Genomic_DNA"/>
</dbReference>
<dbReference type="AlphaFoldDB" id="A0AAE0ZXW1"/>
<name>A0AAE0ZXW1_9GAST</name>
<sequence length="75" mass="8444">MNTLCNFRAASFPLIVPWLGFRAQRQVAREIIRGRRALVTTVPPLTTSDQGVVLHTKDEHVQALEDEAEEQSAEK</sequence>
<keyword evidence="3" id="KW-1185">Reference proteome</keyword>
<proteinExistence type="predicted"/>
<gene>
    <name evidence="1" type="ORF">RRG08_000696</name>
    <name evidence="2" type="ORF">RRG08_062740</name>
</gene>
<accession>A0AAE0ZXW1</accession>
<evidence type="ECO:0000313" key="3">
    <source>
        <dbReference type="Proteomes" id="UP001283361"/>
    </source>
</evidence>
<dbReference type="EMBL" id="JAWDGP010003098">
    <property type="protein sequence ID" value="KAK3777292.1"/>
    <property type="molecule type" value="Genomic_DNA"/>
</dbReference>
<evidence type="ECO:0000313" key="1">
    <source>
        <dbReference type="EMBL" id="KAK3775590.1"/>
    </source>
</evidence>
<evidence type="ECO:0000313" key="2">
    <source>
        <dbReference type="EMBL" id="KAK3777292.1"/>
    </source>
</evidence>
<comment type="caution">
    <text evidence="2">The sequence shown here is derived from an EMBL/GenBank/DDBJ whole genome shotgun (WGS) entry which is preliminary data.</text>
</comment>
<dbReference type="Proteomes" id="UP001283361">
    <property type="component" value="Unassembled WGS sequence"/>
</dbReference>
<organism evidence="2 3">
    <name type="scientific">Elysia crispata</name>
    <name type="common">lettuce slug</name>
    <dbReference type="NCBI Taxonomy" id="231223"/>
    <lineage>
        <taxon>Eukaryota</taxon>
        <taxon>Metazoa</taxon>
        <taxon>Spiralia</taxon>
        <taxon>Lophotrochozoa</taxon>
        <taxon>Mollusca</taxon>
        <taxon>Gastropoda</taxon>
        <taxon>Heterobranchia</taxon>
        <taxon>Euthyneura</taxon>
        <taxon>Panpulmonata</taxon>
        <taxon>Sacoglossa</taxon>
        <taxon>Placobranchoidea</taxon>
        <taxon>Plakobranchidae</taxon>
        <taxon>Elysia</taxon>
    </lineage>
</organism>
<protein>
    <submittedName>
        <fullName evidence="2">Uncharacterized protein</fullName>
    </submittedName>
</protein>
<reference evidence="2" key="1">
    <citation type="journal article" date="2023" name="G3 (Bethesda)">
        <title>A reference genome for the long-term kleptoplast-retaining sea slug Elysia crispata morphotype clarki.</title>
        <authorList>
            <person name="Eastman K.E."/>
            <person name="Pendleton A.L."/>
            <person name="Shaikh M.A."/>
            <person name="Suttiyut T."/>
            <person name="Ogas R."/>
            <person name="Tomko P."/>
            <person name="Gavelis G."/>
            <person name="Widhalm J.R."/>
            <person name="Wisecaver J.H."/>
        </authorList>
    </citation>
    <scope>NUCLEOTIDE SEQUENCE</scope>
    <source>
        <strain evidence="2">ECLA1</strain>
    </source>
</reference>